<evidence type="ECO:0000313" key="3">
    <source>
        <dbReference type="EMBL" id="KAF2179983.1"/>
    </source>
</evidence>
<feature type="transmembrane region" description="Helical" evidence="2">
    <location>
        <begin position="50"/>
        <end position="78"/>
    </location>
</feature>
<name>A0A6A6DLW3_9PEZI</name>
<keyword evidence="2" id="KW-0812">Transmembrane</keyword>
<feature type="region of interest" description="Disordered" evidence="1">
    <location>
        <begin position="160"/>
        <end position="190"/>
    </location>
</feature>
<feature type="transmembrane region" description="Helical" evidence="2">
    <location>
        <begin position="12"/>
        <end position="38"/>
    </location>
</feature>
<dbReference type="AlphaFoldDB" id="A0A6A6DLW3"/>
<keyword evidence="4" id="KW-1185">Reference proteome</keyword>
<dbReference type="Proteomes" id="UP000800200">
    <property type="component" value="Unassembled WGS sequence"/>
</dbReference>
<sequence length="190" mass="21006">MSELPRDILTSPVFWALLVVVFILWLATRFLTAVAAWYRDGLDNRIQHAIFATMVMVGGTLTLFLLVFIVTLGFIYYFDAFDARSLIYGPLTATPTSPPPPLPTIDPIHCLDVSSTNCHDSWFLIESSIDMTNYLDFSYCKPKPSACMLLPALIISANSSRPKGCTRSTSGTISTKQNTSTANARRTSNI</sequence>
<evidence type="ECO:0000256" key="1">
    <source>
        <dbReference type="SAM" id="MobiDB-lite"/>
    </source>
</evidence>
<keyword evidence="2" id="KW-1133">Transmembrane helix</keyword>
<dbReference type="EMBL" id="ML994661">
    <property type="protein sequence ID" value="KAF2179983.1"/>
    <property type="molecule type" value="Genomic_DNA"/>
</dbReference>
<reference evidence="3" key="1">
    <citation type="journal article" date="2020" name="Stud. Mycol.">
        <title>101 Dothideomycetes genomes: a test case for predicting lifestyles and emergence of pathogens.</title>
        <authorList>
            <person name="Haridas S."/>
            <person name="Albert R."/>
            <person name="Binder M."/>
            <person name="Bloem J."/>
            <person name="Labutti K."/>
            <person name="Salamov A."/>
            <person name="Andreopoulos B."/>
            <person name="Baker S."/>
            <person name="Barry K."/>
            <person name="Bills G."/>
            <person name="Bluhm B."/>
            <person name="Cannon C."/>
            <person name="Castanera R."/>
            <person name="Culley D."/>
            <person name="Daum C."/>
            <person name="Ezra D."/>
            <person name="Gonzalez J."/>
            <person name="Henrissat B."/>
            <person name="Kuo A."/>
            <person name="Liang C."/>
            <person name="Lipzen A."/>
            <person name="Lutzoni F."/>
            <person name="Magnuson J."/>
            <person name="Mondo S."/>
            <person name="Nolan M."/>
            <person name="Ohm R."/>
            <person name="Pangilinan J."/>
            <person name="Park H.-J."/>
            <person name="Ramirez L."/>
            <person name="Alfaro M."/>
            <person name="Sun H."/>
            <person name="Tritt A."/>
            <person name="Yoshinaga Y."/>
            <person name="Zwiers L.-H."/>
            <person name="Turgeon B."/>
            <person name="Goodwin S."/>
            <person name="Spatafora J."/>
            <person name="Crous P."/>
            <person name="Grigoriev I."/>
        </authorList>
    </citation>
    <scope>NUCLEOTIDE SEQUENCE</scope>
    <source>
        <strain evidence="3">CBS 207.26</strain>
    </source>
</reference>
<protein>
    <submittedName>
        <fullName evidence="3">Uncharacterized protein</fullName>
    </submittedName>
</protein>
<proteinExistence type="predicted"/>
<keyword evidence="2" id="KW-0472">Membrane</keyword>
<evidence type="ECO:0000313" key="4">
    <source>
        <dbReference type="Proteomes" id="UP000800200"/>
    </source>
</evidence>
<accession>A0A6A6DLW3</accession>
<evidence type="ECO:0000256" key="2">
    <source>
        <dbReference type="SAM" id="Phobius"/>
    </source>
</evidence>
<gene>
    <name evidence="3" type="ORF">K469DRAFT_797509</name>
</gene>
<organism evidence="3 4">
    <name type="scientific">Zopfia rhizophila CBS 207.26</name>
    <dbReference type="NCBI Taxonomy" id="1314779"/>
    <lineage>
        <taxon>Eukaryota</taxon>
        <taxon>Fungi</taxon>
        <taxon>Dikarya</taxon>
        <taxon>Ascomycota</taxon>
        <taxon>Pezizomycotina</taxon>
        <taxon>Dothideomycetes</taxon>
        <taxon>Dothideomycetes incertae sedis</taxon>
        <taxon>Zopfiaceae</taxon>
        <taxon>Zopfia</taxon>
    </lineage>
</organism>